<evidence type="ECO:0000313" key="1">
    <source>
        <dbReference type="EMBL" id="KAF5797788.1"/>
    </source>
</evidence>
<dbReference type="Gene3D" id="1.10.510.10">
    <property type="entry name" value="Transferase(Phosphotransferase) domain 1"/>
    <property type="match status" value="1"/>
</dbReference>
<keyword evidence="3" id="KW-1185">Reference proteome</keyword>
<dbReference type="InterPro" id="IPR011009">
    <property type="entry name" value="Kinase-like_dom_sf"/>
</dbReference>
<dbReference type="EMBL" id="MNCJ02000322">
    <property type="protein sequence ID" value="KAF5797788.1"/>
    <property type="molecule type" value="Genomic_DNA"/>
</dbReference>
<evidence type="ECO:0000313" key="3">
    <source>
        <dbReference type="Proteomes" id="UP000215914"/>
    </source>
</evidence>
<dbReference type="InterPro" id="IPR050823">
    <property type="entry name" value="Plant_Ser_Thr_Prot_Kinase"/>
</dbReference>
<dbReference type="SUPFAM" id="SSF56112">
    <property type="entry name" value="Protein kinase-like (PK-like)"/>
    <property type="match status" value="1"/>
</dbReference>
<reference evidence="1" key="3">
    <citation type="submission" date="2020-06" db="EMBL/GenBank/DDBJ databases">
        <title>Helianthus annuus Genome sequencing and assembly Release 2.</title>
        <authorList>
            <person name="Gouzy J."/>
            <person name="Langlade N."/>
            <person name="Munos S."/>
        </authorList>
    </citation>
    <scope>NUCLEOTIDE SEQUENCE</scope>
    <source>
        <tissue evidence="1">Leaves</tissue>
    </source>
</reference>
<dbReference type="Proteomes" id="UP000215914">
    <property type="component" value="Chromosome 7"/>
</dbReference>
<evidence type="ECO:0000313" key="2">
    <source>
        <dbReference type="EMBL" id="OTG20249.1"/>
    </source>
</evidence>
<accession>A0A251UAZ9</accession>
<dbReference type="PANTHER" id="PTHR45621">
    <property type="entry name" value="OS01G0588500 PROTEIN-RELATED"/>
    <property type="match status" value="1"/>
</dbReference>
<protein>
    <submittedName>
        <fullName evidence="1">Transferase</fullName>
        <ecNumber evidence="1">2.7.-.-</ecNumber>
    </submittedName>
</protein>
<dbReference type="Gramene" id="mRNA:HanXRQr2_Chr07g0284851">
    <property type="protein sequence ID" value="mRNA:HanXRQr2_Chr07g0284851"/>
    <property type="gene ID" value="HanXRQr2_Chr07g0284851"/>
</dbReference>
<gene>
    <name evidence="2" type="ORF">HannXRQ_Chr07g0190971</name>
    <name evidence="1" type="ORF">HanXRQr2_Chr07g0284851</name>
</gene>
<dbReference type="EC" id="2.7.-.-" evidence="1"/>
<keyword evidence="1" id="KW-0808">Transferase</keyword>
<sequence length="89" mass="10190">MYTKGYADPKYIKTGHFTKSSNIYSFGVVLLELLTGQRCIDKNGPEGERILVEFAKPFRNSNDACKECSGNKCDFAGFNSWKRRRLHAY</sequence>
<dbReference type="InParanoid" id="A0A251UAZ9"/>
<organism evidence="2 3">
    <name type="scientific">Helianthus annuus</name>
    <name type="common">Common sunflower</name>
    <dbReference type="NCBI Taxonomy" id="4232"/>
    <lineage>
        <taxon>Eukaryota</taxon>
        <taxon>Viridiplantae</taxon>
        <taxon>Streptophyta</taxon>
        <taxon>Embryophyta</taxon>
        <taxon>Tracheophyta</taxon>
        <taxon>Spermatophyta</taxon>
        <taxon>Magnoliopsida</taxon>
        <taxon>eudicotyledons</taxon>
        <taxon>Gunneridae</taxon>
        <taxon>Pentapetalae</taxon>
        <taxon>asterids</taxon>
        <taxon>campanulids</taxon>
        <taxon>Asterales</taxon>
        <taxon>Asteraceae</taxon>
        <taxon>Asteroideae</taxon>
        <taxon>Heliantheae alliance</taxon>
        <taxon>Heliantheae</taxon>
        <taxon>Helianthus</taxon>
    </lineage>
</organism>
<name>A0A251UAZ9_HELAN</name>
<reference evidence="1 3" key="1">
    <citation type="journal article" date="2017" name="Nature">
        <title>The sunflower genome provides insights into oil metabolism, flowering and Asterid evolution.</title>
        <authorList>
            <person name="Badouin H."/>
            <person name="Gouzy J."/>
            <person name="Grassa C.J."/>
            <person name="Murat F."/>
            <person name="Staton S.E."/>
            <person name="Cottret L."/>
            <person name="Lelandais-Briere C."/>
            <person name="Owens G.L."/>
            <person name="Carrere S."/>
            <person name="Mayjonade B."/>
            <person name="Legrand L."/>
            <person name="Gill N."/>
            <person name="Kane N.C."/>
            <person name="Bowers J.E."/>
            <person name="Hubner S."/>
            <person name="Bellec A."/>
            <person name="Berard A."/>
            <person name="Berges H."/>
            <person name="Blanchet N."/>
            <person name="Boniface M.C."/>
            <person name="Brunel D."/>
            <person name="Catrice O."/>
            <person name="Chaidir N."/>
            <person name="Claudel C."/>
            <person name="Donnadieu C."/>
            <person name="Faraut T."/>
            <person name="Fievet G."/>
            <person name="Helmstetter N."/>
            <person name="King M."/>
            <person name="Knapp S.J."/>
            <person name="Lai Z."/>
            <person name="Le Paslier M.C."/>
            <person name="Lippi Y."/>
            <person name="Lorenzon L."/>
            <person name="Mandel J.R."/>
            <person name="Marage G."/>
            <person name="Marchand G."/>
            <person name="Marquand E."/>
            <person name="Bret-Mestries E."/>
            <person name="Morien E."/>
            <person name="Nambeesan S."/>
            <person name="Nguyen T."/>
            <person name="Pegot-Espagnet P."/>
            <person name="Pouilly N."/>
            <person name="Raftis F."/>
            <person name="Sallet E."/>
            <person name="Schiex T."/>
            <person name="Thomas J."/>
            <person name="Vandecasteele C."/>
            <person name="Vares D."/>
            <person name="Vear F."/>
            <person name="Vautrin S."/>
            <person name="Crespi M."/>
            <person name="Mangin B."/>
            <person name="Burke J.M."/>
            <person name="Salse J."/>
            <person name="Munos S."/>
            <person name="Vincourt P."/>
            <person name="Rieseberg L.H."/>
            <person name="Langlade N.B."/>
        </authorList>
    </citation>
    <scope>NUCLEOTIDE SEQUENCE [LARGE SCALE GENOMIC DNA]</scope>
    <source>
        <strain evidence="3">cv. SF193</strain>
        <tissue evidence="1">Leaves</tissue>
    </source>
</reference>
<dbReference type="AlphaFoldDB" id="A0A251UAZ9"/>
<dbReference type="GO" id="GO:0016740">
    <property type="term" value="F:transferase activity"/>
    <property type="evidence" value="ECO:0007669"/>
    <property type="project" value="UniProtKB-KW"/>
</dbReference>
<reference evidence="2" key="2">
    <citation type="submission" date="2017-02" db="EMBL/GenBank/DDBJ databases">
        <title>Sunflower complete genome.</title>
        <authorList>
            <person name="Langlade N."/>
            <person name="Munos S."/>
        </authorList>
    </citation>
    <scope>NUCLEOTIDE SEQUENCE [LARGE SCALE GENOMIC DNA]</scope>
    <source>
        <tissue evidence="2">Leaves</tissue>
    </source>
</reference>
<proteinExistence type="predicted"/>
<dbReference type="EMBL" id="CM007896">
    <property type="protein sequence ID" value="OTG20249.1"/>
    <property type="molecule type" value="Genomic_DNA"/>
</dbReference>